<keyword evidence="2" id="KW-1185">Reference proteome</keyword>
<comment type="caution">
    <text evidence="1">The sequence shown here is derived from an EMBL/GenBank/DDBJ whole genome shotgun (WGS) entry which is preliminary data.</text>
</comment>
<organism evidence="1 2">
    <name type="scientific">Homarus americanus</name>
    <name type="common">American lobster</name>
    <dbReference type="NCBI Taxonomy" id="6706"/>
    <lineage>
        <taxon>Eukaryota</taxon>
        <taxon>Metazoa</taxon>
        <taxon>Ecdysozoa</taxon>
        <taxon>Arthropoda</taxon>
        <taxon>Crustacea</taxon>
        <taxon>Multicrustacea</taxon>
        <taxon>Malacostraca</taxon>
        <taxon>Eumalacostraca</taxon>
        <taxon>Eucarida</taxon>
        <taxon>Decapoda</taxon>
        <taxon>Pleocyemata</taxon>
        <taxon>Astacidea</taxon>
        <taxon>Nephropoidea</taxon>
        <taxon>Nephropidae</taxon>
        <taxon>Homarus</taxon>
    </lineage>
</organism>
<name>A0A8J5N5M2_HOMAM</name>
<evidence type="ECO:0000313" key="1">
    <source>
        <dbReference type="EMBL" id="KAG7173494.1"/>
    </source>
</evidence>
<evidence type="ECO:0000313" key="2">
    <source>
        <dbReference type="Proteomes" id="UP000747542"/>
    </source>
</evidence>
<dbReference type="Proteomes" id="UP000747542">
    <property type="component" value="Unassembled WGS sequence"/>
</dbReference>
<protein>
    <submittedName>
        <fullName evidence="1">Uncharacterized protein</fullName>
    </submittedName>
</protein>
<dbReference type="EMBL" id="JAHLQT010009683">
    <property type="protein sequence ID" value="KAG7173494.1"/>
    <property type="molecule type" value="Genomic_DNA"/>
</dbReference>
<accession>A0A8J5N5M2</accession>
<dbReference type="AlphaFoldDB" id="A0A8J5N5M2"/>
<proteinExistence type="predicted"/>
<sequence>MASRSMDDDIRNECCLRLASLGGRQHCPKDQLYLGKLLVTDPGIEVGDGRRIELTSLLTLARVDGVTARSWLVLGESGEIWSALSSLQAETTEGR</sequence>
<gene>
    <name evidence="1" type="ORF">Hamer_G025664</name>
</gene>
<reference evidence="1" key="1">
    <citation type="journal article" date="2021" name="Sci. Adv.">
        <title>The American lobster genome reveals insights on longevity, neural, and immune adaptations.</title>
        <authorList>
            <person name="Polinski J.M."/>
            <person name="Zimin A.V."/>
            <person name="Clark K.F."/>
            <person name="Kohn A.B."/>
            <person name="Sadowski N."/>
            <person name="Timp W."/>
            <person name="Ptitsyn A."/>
            <person name="Khanna P."/>
            <person name="Romanova D.Y."/>
            <person name="Williams P."/>
            <person name="Greenwood S.J."/>
            <person name="Moroz L.L."/>
            <person name="Walt D.R."/>
            <person name="Bodnar A.G."/>
        </authorList>
    </citation>
    <scope>NUCLEOTIDE SEQUENCE</scope>
    <source>
        <strain evidence="1">GMGI-L3</strain>
    </source>
</reference>